<dbReference type="EMBL" id="CP007268">
    <property type="protein sequence ID" value="AHK80798.1"/>
    <property type="molecule type" value="Genomic_DNA"/>
</dbReference>
<evidence type="ECO:0000313" key="2">
    <source>
        <dbReference type="Proteomes" id="UP000019442"/>
    </source>
</evidence>
<proteinExistence type="predicted"/>
<reference evidence="1 2" key="1">
    <citation type="journal article" date="2014" name="J Genomics">
        <title>Draft Genome Sequence of the Extremely Halophilic Phototrophic Purple Sulfur Bacterium Halorhodospira halochloris.</title>
        <authorList>
            <person name="Singh K.S."/>
            <person name="Kirksey J."/>
            <person name="Hoff W.D."/>
            <person name="Deole R."/>
        </authorList>
    </citation>
    <scope>NUCLEOTIDE SEQUENCE [LARGE SCALE GENOMIC DNA]</scope>
    <source>
        <strain evidence="1 2">A</strain>
    </source>
</reference>
<gene>
    <name evidence="1" type="ORF">M911_15300</name>
</gene>
<dbReference type="HOGENOM" id="CLU_1666958_0_0_6"/>
<sequence>MGSVLPTLSMAQGEWSYPSDPAGTGDPLEMMAWAVVPDHELADQRGGLIQRGGFELALGIERTTAINGEVVARTVLMDPSGTGMNAAPGSLRIRNTLDGVSVHALSGPGWNTVVQNQLNHQVISNQTILNVDMAGVNFNRMEMRRMLDAQMIQGLRGY</sequence>
<dbReference type="KEGG" id="hhc:M911_15300"/>
<accession>W8KNQ7</accession>
<dbReference type="Proteomes" id="UP000019442">
    <property type="component" value="Chromosome"/>
</dbReference>
<protein>
    <submittedName>
        <fullName evidence="1">Uncharacterized protein</fullName>
    </submittedName>
</protein>
<dbReference type="AlphaFoldDB" id="W8KNQ7"/>
<evidence type="ECO:0000313" key="1">
    <source>
        <dbReference type="EMBL" id="AHK80798.1"/>
    </source>
</evidence>
<organism evidence="1 2">
    <name type="scientific">Ectothiorhodospira haloalkaliphila</name>
    <dbReference type="NCBI Taxonomy" id="421628"/>
    <lineage>
        <taxon>Bacteria</taxon>
        <taxon>Pseudomonadati</taxon>
        <taxon>Pseudomonadota</taxon>
        <taxon>Gammaproteobacteria</taxon>
        <taxon>Chromatiales</taxon>
        <taxon>Ectothiorhodospiraceae</taxon>
        <taxon>Ectothiorhodospira</taxon>
    </lineage>
</organism>
<reference evidence="2" key="2">
    <citation type="submission" date="2014-02" db="EMBL/GenBank/DDBJ databases">
        <title>Draft Genome Sequence of extremely halophilic bacteria Halorhodospira halochloris.</title>
        <authorList>
            <person name="Singh K.S."/>
        </authorList>
    </citation>
    <scope>NUCLEOTIDE SEQUENCE [LARGE SCALE GENOMIC DNA]</scope>
    <source>
        <strain evidence="2">A</strain>
    </source>
</reference>
<name>W8KNQ7_9GAMM</name>
<keyword evidence="2" id="KW-1185">Reference proteome</keyword>